<dbReference type="Pfam" id="PF00777">
    <property type="entry name" value="Glyco_transf_29"/>
    <property type="match status" value="1"/>
</dbReference>
<evidence type="ECO:0000256" key="16">
    <source>
        <dbReference type="ARBA" id="ARBA00034329"/>
    </source>
</evidence>
<dbReference type="GO" id="GO:0018279">
    <property type="term" value="P:protein N-linked glycosylation via asparagine"/>
    <property type="evidence" value="ECO:0007669"/>
    <property type="project" value="TreeGrafter"/>
</dbReference>
<keyword evidence="11" id="KW-0333">Golgi apparatus</keyword>
<keyword evidence="22" id="KW-1185">Reference proteome</keyword>
<evidence type="ECO:0000256" key="14">
    <source>
        <dbReference type="ARBA" id="ARBA00023180"/>
    </source>
</evidence>
<evidence type="ECO:0000256" key="8">
    <source>
        <dbReference type="ARBA" id="ARBA00022692"/>
    </source>
</evidence>
<keyword evidence="6" id="KW-0328">Glycosyltransferase</keyword>
<keyword evidence="7" id="KW-0808">Transferase</keyword>
<dbReference type="GO" id="GO:0032580">
    <property type="term" value="C:Golgi cisterna membrane"/>
    <property type="evidence" value="ECO:0007669"/>
    <property type="project" value="UniProtKB-SubCell"/>
</dbReference>
<dbReference type="EMBL" id="AFYH01247645">
    <property type="status" value="NOT_ANNOTATED_CDS"/>
    <property type="molecule type" value="Genomic_DNA"/>
</dbReference>
<evidence type="ECO:0000256" key="7">
    <source>
        <dbReference type="ARBA" id="ARBA00022679"/>
    </source>
</evidence>
<dbReference type="PANTHER" id="PTHR46059">
    <property type="entry name" value="BETA-GALACTOSIDE ALPHA-2,6-SIALYLTRANSFERASE"/>
    <property type="match status" value="1"/>
</dbReference>
<dbReference type="InterPro" id="IPR001675">
    <property type="entry name" value="Glyco_trans_29"/>
</dbReference>
<comment type="similarity">
    <text evidence="4">Belongs to the glycosyltransferase 29 family.</text>
</comment>
<comment type="subcellular location">
    <subcellularLocation>
        <location evidence="1">Golgi apparatus</location>
        <location evidence="1">Golgi stack membrane</location>
        <topology evidence="1">Single-pass type II membrane protein</topology>
    </subcellularLocation>
    <subcellularLocation>
        <location evidence="2">Secreted</location>
    </subcellularLocation>
</comment>
<dbReference type="eggNOG" id="KOG2692">
    <property type="taxonomic scope" value="Eukaryota"/>
</dbReference>
<reference evidence="21" key="2">
    <citation type="submission" date="2025-08" db="UniProtKB">
        <authorList>
            <consortium name="Ensembl"/>
        </authorList>
    </citation>
    <scope>IDENTIFICATION</scope>
</reference>
<reference evidence="21" key="3">
    <citation type="submission" date="2025-09" db="UniProtKB">
        <authorList>
            <consortium name="Ensembl"/>
        </authorList>
    </citation>
    <scope>IDENTIFICATION</scope>
</reference>
<keyword evidence="12" id="KW-0472">Membrane</keyword>
<dbReference type="InParanoid" id="H3A549"/>
<dbReference type="AlphaFoldDB" id="H3A549"/>
<evidence type="ECO:0000256" key="15">
    <source>
        <dbReference type="ARBA" id="ARBA00034249"/>
    </source>
</evidence>
<dbReference type="GeneTree" id="ENSGT00940000157053"/>
<keyword evidence="14" id="KW-0325">Glycoprotein</keyword>
<evidence type="ECO:0000256" key="17">
    <source>
        <dbReference type="ARBA" id="ARBA00069321"/>
    </source>
</evidence>
<evidence type="ECO:0000313" key="22">
    <source>
        <dbReference type="Proteomes" id="UP000008672"/>
    </source>
</evidence>
<evidence type="ECO:0000256" key="19">
    <source>
        <dbReference type="ARBA" id="ARBA00076676"/>
    </source>
</evidence>
<dbReference type="EMBL" id="AFYH01247644">
    <property type="status" value="NOT_ANNOTATED_CDS"/>
    <property type="molecule type" value="Genomic_DNA"/>
</dbReference>
<evidence type="ECO:0000256" key="20">
    <source>
        <dbReference type="ARBA" id="ARBA00080062"/>
    </source>
</evidence>
<evidence type="ECO:0000256" key="18">
    <source>
        <dbReference type="ARBA" id="ARBA00076526"/>
    </source>
</evidence>
<keyword evidence="13" id="KW-1015">Disulfide bond</keyword>
<keyword evidence="9" id="KW-0735">Signal-anchor</keyword>
<sequence>VNSQLVTSEEHNFLNDSLYNTGILIMWDPAPYHANLFEWHRKPDYQFFERFKKYRDKHPEQLFYILQPQMEWQLWDILQENSPEDIQLNPPSSGMIGIILMMNLCDQVNVYEFLPSKRETDVCHYYQTFRDQACTMGAYHPLMYEKNLVKHMNQGTDQDIHLYGKVTLLGFQNVKC</sequence>
<comment type="pathway">
    <text evidence="3">Protein modification; protein glycosylation.</text>
</comment>
<evidence type="ECO:0000256" key="9">
    <source>
        <dbReference type="ARBA" id="ARBA00022968"/>
    </source>
</evidence>
<evidence type="ECO:0000256" key="2">
    <source>
        <dbReference type="ARBA" id="ARBA00004613"/>
    </source>
</evidence>
<dbReference type="GO" id="GO:0097503">
    <property type="term" value="P:sialylation"/>
    <property type="evidence" value="ECO:0007669"/>
    <property type="project" value="TreeGrafter"/>
</dbReference>
<evidence type="ECO:0000256" key="6">
    <source>
        <dbReference type="ARBA" id="ARBA00022676"/>
    </source>
</evidence>
<organism evidence="21 22">
    <name type="scientific">Latimeria chalumnae</name>
    <name type="common">Coelacanth</name>
    <dbReference type="NCBI Taxonomy" id="7897"/>
    <lineage>
        <taxon>Eukaryota</taxon>
        <taxon>Metazoa</taxon>
        <taxon>Chordata</taxon>
        <taxon>Craniata</taxon>
        <taxon>Vertebrata</taxon>
        <taxon>Euteleostomi</taxon>
        <taxon>Coelacanthiformes</taxon>
        <taxon>Coelacanthidae</taxon>
        <taxon>Latimeria</taxon>
    </lineage>
</organism>
<name>H3A549_LATCH</name>
<dbReference type="Bgee" id="ENSLACG00000004239">
    <property type="expression patterns" value="Expressed in mesonephros and 6 other cell types or tissues"/>
</dbReference>
<evidence type="ECO:0000313" key="21">
    <source>
        <dbReference type="Ensembl" id="ENSLACP00000004770.1"/>
    </source>
</evidence>
<evidence type="ECO:0000256" key="13">
    <source>
        <dbReference type="ARBA" id="ARBA00023157"/>
    </source>
</evidence>
<dbReference type="GO" id="GO:0003835">
    <property type="term" value="F:beta-galactoside alpha-2,6-sialyltransferase activity"/>
    <property type="evidence" value="ECO:0007669"/>
    <property type="project" value="UniProtKB-EC"/>
</dbReference>
<dbReference type="Proteomes" id="UP000008672">
    <property type="component" value="Unassembled WGS sequence"/>
</dbReference>
<reference evidence="22" key="1">
    <citation type="submission" date="2011-08" db="EMBL/GenBank/DDBJ databases">
        <title>The draft genome of Latimeria chalumnae.</title>
        <authorList>
            <person name="Di Palma F."/>
            <person name="Alfoldi J."/>
            <person name="Johnson J."/>
            <person name="Berlin A."/>
            <person name="Gnerre S."/>
            <person name="Jaffe D."/>
            <person name="MacCallum I."/>
            <person name="Young S."/>
            <person name="Walker B.J."/>
            <person name="Lander E."/>
            <person name="Lindblad-Toh K."/>
        </authorList>
    </citation>
    <scope>NUCLEOTIDE SEQUENCE [LARGE SCALE GENOMIC DNA]</scope>
    <source>
        <strain evidence="22">Wild caught</strain>
    </source>
</reference>
<dbReference type="InterPro" id="IPR038578">
    <property type="entry name" value="GT29-like_sf"/>
</dbReference>
<evidence type="ECO:0000256" key="3">
    <source>
        <dbReference type="ARBA" id="ARBA00004922"/>
    </source>
</evidence>
<keyword evidence="10" id="KW-1133">Transmembrane helix</keyword>
<dbReference type="Ensembl" id="ENSLACT00000004811.1">
    <property type="protein sequence ID" value="ENSLACP00000004770.1"/>
    <property type="gene ID" value="ENSLACG00000004239.1"/>
</dbReference>
<dbReference type="GO" id="GO:0005576">
    <property type="term" value="C:extracellular region"/>
    <property type="evidence" value="ECO:0007669"/>
    <property type="project" value="UniProtKB-SubCell"/>
</dbReference>
<dbReference type="HOGENOM" id="CLU_130734_0_0_1"/>
<keyword evidence="5" id="KW-0964">Secreted</keyword>
<evidence type="ECO:0000256" key="10">
    <source>
        <dbReference type="ARBA" id="ARBA00022989"/>
    </source>
</evidence>
<dbReference type="EC" id="2.4.3.1" evidence="16"/>
<evidence type="ECO:0000256" key="1">
    <source>
        <dbReference type="ARBA" id="ARBA00004447"/>
    </source>
</evidence>
<dbReference type="OMA" id="ERCHYHE"/>
<dbReference type="Gene3D" id="3.90.1480.20">
    <property type="entry name" value="Glycosyl transferase family 29"/>
    <property type="match status" value="1"/>
</dbReference>
<accession>H3A549</accession>
<protein>
    <recommendedName>
        <fullName evidence="17">Beta-galactoside alpha-2,6-sialyltransferase 1</fullName>
        <ecNumber evidence="16">2.4.3.1</ecNumber>
    </recommendedName>
    <alternativeName>
        <fullName evidence="20">CMP-N-acetylneuraminate-beta-galactosamide-alpha-2,6-sialyltransferase 1</fullName>
    </alternativeName>
    <alternativeName>
        <fullName evidence="19">ST6Gal I</fullName>
    </alternativeName>
    <alternativeName>
        <fullName evidence="18">Sialyltransferase 1</fullName>
    </alternativeName>
</protein>
<evidence type="ECO:0000256" key="11">
    <source>
        <dbReference type="ARBA" id="ARBA00023034"/>
    </source>
</evidence>
<dbReference type="FunFam" id="3.90.1480.20:FF:000012">
    <property type="entry name" value="ST6 beta-galactoside alpha-2,6-sialyltransferase 1"/>
    <property type="match status" value="1"/>
</dbReference>
<dbReference type="EMBL" id="AFYH01247646">
    <property type="status" value="NOT_ANNOTATED_CDS"/>
    <property type="molecule type" value="Genomic_DNA"/>
</dbReference>
<evidence type="ECO:0000256" key="12">
    <source>
        <dbReference type="ARBA" id="ARBA00023136"/>
    </source>
</evidence>
<dbReference type="PANTHER" id="PTHR46059:SF2">
    <property type="entry name" value="BETA-GALACTOSIDE ALPHA-2,6-SIALYLTRANSFERASE 1"/>
    <property type="match status" value="1"/>
</dbReference>
<gene>
    <name evidence="21" type="primary">LOC102351140</name>
</gene>
<evidence type="ECO:0000256" key="4">
    <source>
        <dbReference type="ARBA" id="ARBA00006003"/>
    </source>
</evidence>
<comment type="catalytic activity">
    <reaction evidence="15">
        <text>a beta-D-galactoside + CMP-N-acetyl-beta-neuraminate = an N-acetyl-alpha-neuraminyl-(2-&gt;6)-beta-D-galactosyl derivative + CMP + H(+)</text>
        <dbReference type="Rhea" id="RHEA:52104"/>
        <dbReference type="ChEBI" id="CHEBI:15378"/>
        <dbReference type="ChEBI" id="CHEBI:28034"/>
        <dbReference type="ChEBI" id="CHEBI:57812"/>
        <dbReference type="ChEBI" id="CHEBI:60377"/>
        <dbReference type="ChEBI" id="CHEBI:136398"/>
        <dbReference type="EC" id="2.4.3.1"/>
    </reaction>
</comment>
<keyword evidence="8" id="KW-0812">Transmembrane</keyword>
<evidence type="ECO:0000256" key="5">
    <source>
        <dbReference type="ARBA" id="ARBA00022525"/>
    </source>
</evidence>
<proteinExistence type="inferred from homology"/>